<gene>
    <name evidence="7" type="primary">SMEK1</name>
    <name evidence="7" type="ORF">Ciccas_004988</name>
</gene>
<keyword evidence="8" id="KW-1185">Reference proteome</keyword>
<evidence type="ECO:0000256" key="3">
    <source>
        <dbReference type="ARBA" id="ARBA00023242"/>
    </source>
</evidence>
<feature type="domain" description="Serine/threonine-protein phosphatase 4 regulatory subunit 3-like central" evidence="5">
    <location>
        <begin position="152"/>
        <end position="643"/>
    </location>
</feature>
<evidence type="ECO:0000313" key="7">
    <source>
        <dbReference type="EMBL" id="KAL3316367.1"/>
    </source>
</evidence>
<comment type="caution">
    <text evidence="7">The sequence shown here is derived from an EMBL/GenBank/DDBJ whole genome shotgun (WGS) entry which is preliminary data.</text>
</comment>
<comment type="similarity">
    <text evidence="2">Belongs to the SMEK family.</text>
</comment>
<dbReference type="InterPro" id="IPR016024">
    <property type="entry name" value="ARM-type_fold"/>
</dbReference>
<feature type="compositionally biased region" description="Polar residues" evidence="4">
    <location>
        <begin position="967"/>
        <end position="978"/>
    </location>
</feature>
<dbReference type="Pfam" id="PF22972">
    <property type="entry name" value="EVH1_PP4R3"/>
    <property type="match status" value="1"/>
</dbReference>
<proteinExistence type="inferred from homology"/>
<dbReference type="AlphaFoldDB" id="A0ABD2QA01"/>
<name>A0ABD2QA01_9PLAT</name>
<feature type="compositionally biased region" description="Polar residues" evidence="4">
    <location>
        <begin position="805"/>
        <end position="814"/>
    </location>
</feature>
<feature type="region of interest" description="Disordered" evidence="4">
    <location>
        <begin position="839"/>
        <end position="864"/>
    </location>
</feature>
<dbReference type="PANTHER" id="PTHR23318">
    <property type="entry name" value="ATP SYNTHASE GAMMA-RELATED"/>
    <property type="match status" value="1"/>
</dbReference>
<evidence type="ECO:0000256" key="1">
    <source>
        <dbReference type="ARBA" id="ARBA00004123"/>
    </source>
</evidence>
<feature type="compositionally biased region" description="Basic and acidic residues" evidence="4">
    <location>
        <begin position="912"/>
        <end position="928"/>
    </location>
</feature>
<dbReference type="InterPro" id="IPR055236">
    <property type="entry name" value="EVH1_PP4R3"/>
</dbReference>
<feature type="compositionally biased region" description="Polar residues" evidence="4">
    <location>
        <begin position="839"/>
        <end position="849"/>
    </location>
</feature>
<dbReference type="Gene3D" id="2.30.29.30">
    <property type="entry name" value="Pleckstrin-homology domain (PH domain)/Phosphotyrosine-binding domain (PTB)"/>
    <property type="match status" value="1"/>
</dbReference>
<dbReference type="InterPro" id="IPR011989">
    <property type="entry name" value="ARM-like"/>
</dbReference>
<dbReference type="Gene3D" id="1.25.10.10">
    <property type="entry name" value="Leucine-rich Repeat Variant"/>
    <property type="match status" value="1"/>
</dbReference>
<sequence>MDNSDATTRRRVKLYILNEKKEWDDKGTGHVSAIVKEENLVLMVISENDGSTLLESNVLKDTPYHRQQHTLIVWSEGDNVDLALSFQERNGCNDIWEKICVVQGKDPSVDVTQEIVDESDDGEDSESYNQSALQTGNYIELPNCELSRLEDICNVFNSVASHQPRKERLIAFLEHNNYLSKLVEVFHKAEDLEATDSLHQLFEIMRHIIMLNKPSLYEIIFSEQMLMDVVGMLEFNPSGRQHHREFLSNQSNFKEVLKITNQDLIAKIHQTYRVQYIQECCLPPPCLFMDEHSLSALKSFIQMNKTEIITSIQEDADFLENLFAFLKDPTKTDEDRRDFALLAREFCNISMQSEQKENSLNCMFQHGVLQAVEILLRSKDREIKTSALDILNAFIDNQASLVREYIFKTSGNAPDDNLLINVMIQEIINDTDPEMGDASILSIMLRNLIDPDNMSNGSSQIFSRSEKTEFLSFFYKHSIQYLTKPLFENTTKEFPLKDDYHTALVMHHIIDLLTFCFENHNFTMRNYCLNNDVIKKVLVLLRSSHSFLALNALRLMRKVVGQNDEFYFRYIVKYSLFKPVLDLFIRNGHRYNLVDSAVIELFQHIRSEEIFILISHIVDNYWESTLRKIDYVPVFAELKQIYDRIRRSRFDSPASTQMNIMSLVGPSVGGAAALGSNRLPVLATGGSLASSPSNMRGVSVGSGGSSGPAAAGLLASPGHPGIRSHLNVNSRRLQSYVDDEEKWFNNQSDEENEEEDANSFLDTEVNANETPLPCANQVNSTPITMQLLSRFCGESEEKMSKGQESDQSCSSQNEPFRPRLNKVASKVHESDEPDFYSRLNKTSKVLNQTKPHEDNFSPEPMSRMQSKKITFARNIAERIDPFSTVLRDNEEALEEEIQKFFPAGSKRPSSASEEREEKNGEISNDKHSTASASPPGSLVDYSDEEDNSDQDELEKNNDDEKDEAQPETITNSTKSTENGPIDDNRE</sequence>
<keyword evidence="3" id="KW-0539">Nucleus</keyword>
<dbReference type="SUPFAM" id="SSF50729">
    <property type="entry name" value="PH domain-like"/>
    <property type="match status" value="1"/>
</dbReference>
<organism evidence="7 8">
    <name type="scientific">Cichlidogyrus casuarinus</name>
    <dbReference type="NCBI Taxonomy" id="1844966"/>
    <lineage>
        <taxon>Eukaryota</taxon>
        <taxon>Metazoa</taxon>
        <taxon>Spiralia</taxon>
        <taxon>Lophotrochozoa</taxon>
        <taxon>Platyhelminthes</taxon>
        <taxon>Monogenea</taxon>
        <taxon>Monopisthocotylea</taxon>
        <taxon>Dactylogyridea</taxon>
        <taxon>Ancyrocephalidae</taxon>
        <taxon>Cichlidogyrus</taxon>
    </lineage>
</organism>
<feature type="region of interest" description="Disordered" evidence="4">
    <location>
        <begin position="896"/>
        <end position="986"/>
    </location>
</feature>
<evidence type="ECO:0000256" key="2">
    <source>
        <dbReference type="ARBA" id="ARBA00008809"/>
    </source>
</evidence>
<evidence type="ECO:0000313" key="8">
    <source>
        <dbReference type="Proteomes" id="UP001626550"/>
    </source>
</evidence>
<dbReference type="InterPro" id="IPR011993">
    <property type="entry name" value="PH-like_dom_sf"/>
</dbReference>
<dbReference type="Proteomes" id="UP001626550">
    <property type="component" value="Unassembled WGS sequence"/>
</dbReference>
<feature type="compositionally biased region" description="Basic and acidic residues" evidence="4">
    <location>
        <begin position="794"/>
        <end position="804"/>
    </location>
</feature>
<dbReference type="InterPro" id="IPR051137">
    <property type="entry name" value="PP4R3-like"/>
</dbReference>
<evidence type="ECO:0000256" key="4">
    <source>
        <dbReference type="SAM" id="MobiDB-lite"/>
    </source>
</evidence>
<dbReference type="GO" id="GO:0005634">
    <property type="term" value="C:nucleus"/>
    <property type="evidence" value="ECO:0007669"/>
    <property type="project" value="UniProtKB-SubCell"/>
</dbReference>
<dbReference type="EMBL" id="JBJKFK010000551">
    <property type="protein sequence ID" value="KAL3316367.1"/>
    <property type="molecule type" value="Genomic_DNA"/>
</dbReference>
<reference evidence="7 8" key="1">
    <citation type="submission" date="2024-11" db="EMBL/GenBank/DDBJ databases">
        <title>Adaptive evolution of stress response genes in parasites aligns with host niche diversity.</title>
        <authorList>
            <person name="Hahn C."/>
            <person name="Resl P."/>
        </authorList>
    </citation>
    <scope>NUCLEOTIDE SEQUENCE [LARGE SCALE GENOMIC DNA]</scope>
    <source>
        <strain evidence="7">EGGRZ-B1_66</strain>
        <tissue evidence="7">Body</tissue>
    </source>
</reference>
<dbReference type="InterPro" id="IPR006887">
    <property type="entry name" value="P4R3-like_central_dom"/>
</dbReference>
<evidence type="ECO:0000259" key="5">
    <source>
        <dbReference type="Pfam" id="PF04802"/>
    </source>
</evidence>
<feature type="compositionally biased region" description="Acidic residues" evidence="4">
    <location>
        <begin position="941"/>
        <end position="952"/>
    </location>
</feature>
<feature type="region of interest" description="Disordered" evidence="4">
    <location>
        <begin position="794"/>
        <end position="819"/>
    </location>
</feature>
<feature type="domain" description="PP4R3 EVH1-like" evidence="6">
    <location>
        <begin position="9"/>
        <end position="103"/>
    </location>
</feature>
<evidence type="ECO:0000259" key="6">
    <source>
        <dbReference type="Pfam" id="PF22972"/>
    </source>
</evidence>
<protein>
    <submittedName>
        <fullName evidence="7">Serine/threonine-protein phosphatase 4 regulatory subunit 3</fullName>
    </submittedName>
</protein>
<comment type="subcellular location">
    <subcellularLocation>
        <location evidence="1">Nucleus</location>
    </subcellularLocation>
</comment>
<dbReference type="PANTHER" id="PTHR23318:SF0">
    <property type="entry name" value="SERINE_THREONINE-PROTEIN PHOSPHATASE 4 REGULATORY SUBUNIT 3"/>
    <property type="match status" value="1"/>
</dbReference>
<dbReference type="SUPFAM" id="SSF48371">
    <property type="entry name" value="ARM repeat"/>
    <property type="match status" value="1"/>
</dbReference>
<dbReference type="Pfam" id="PF04802">
    <property type="entry name" value="PP4R3"/>
    <property type="match status" value="1"/>
</dbReference>
<accession>A0ABD2QA01</accession>